<sequence length="394" mass="45368">MPRGQGRRSNDTGSVFFREKRKQWVARVPLPRHHPSGKRALERAFKTQKEAEKYLRTAMVERDKGVLTSAGAKKLSQYFEEWLDTKEQVDKRQPSTMRDYRDTFKNHIKPYLGDVRLERLATDDLRHLHAKLRAKGASDACVRRAHNLLKMALQDAVREEILARNVAALVRPPTVPRKQQASWTPEEVQAFWNHILPHPLRAFWITAILTGLRRGELCGLRWRDINFEASELRVEVAIKEVGGKLHLGPPKSPKARRTIPLPDDLLPILREHRETWAPVRATTPEPWQEHDFVFLSRDGWPLRPSTMNRVHVRLCEEAKVRRIRVHDMRRTYVSILGAKGLSLKTISEFAGHADPAFTARVYQDVLPQERKKAAISFRELLGTAAEGEDESTEG</sequence>
<protein>
    <submittedName>
        <fullName evidence="7 8">Integrase</fullName>
    </submittedName>
</protein>
<feature type="domain" description="Tyr recombinase" evidence="5">
    <location>
        <begin position="178"/>
        <end position="375"/>
    </location>
</feature>
<dbReference type="InterPro" id="IPR002104">
    <property type="entry name" value="Integrase_catalytic"/>
</dbReference>
<reference evidence="7 10" key="2">
    <citation type="submission" date="2020-08" db="EMBL/GenBank/DDBJ databases">
        <title>Genomic Encyclopedia of Type Strains, Phase IV (KMG-IV): sequencing the most valuable type-strain genomes for metagenomic binning, comparative biology and taxonomic classification.</title>
        <authorList>
            <person name="Goeker M."/>
        </authorList>
    </citation>
    <scope>NUCLEOTIDE SEQUENCE [LARGE SCALE GENOMIC DNA]</scope>
    <source>
        <strain evidence="7 10">DSM 105434</strain>
    </source>
</reference>
<name>A0AAJ5F433_9DEIO</name>
<keyword evidence="10" id="KW-1185">Reference proteome</keyword>
<evidence type="ECO:0000313" key="10">
    <source>
        <dbReference type="Proteomes" id="UP000536909"/>
    </source>
</evidence>
<dbReference type="RefSeq" id="WP_129118256.1">
    <property type="nucleotide sequence ID" value="NZ_BSUI01000015.1"/>
</dbReference>
<accession>A0AAJ5F433</accession>
<dbReference type="GO" id="GO:0015074">
    <property type="term" value="P:DNA integration"/>
    <property type="evidence" value="ECO:0007669"/>
    <property type="project" value="UniProtKB-KW"/>
</dbReference>
<dbReference type="AlphaFoldDB" id="A0AAJ5F433"/>
<dbReference type="PANTHER" id="PTHR30349">
    <property type="entry name" value="PHAGE INTEGRASE-RELATED"/>
    <property type="match status" value="1"/>
</dbReference>
<keyword evidence="1" id="KW-0229">DNA integration</keyword>
<dbReference type="Proteomes" id="UP000308000">
    <property type="component" value="Unassembled WGS sequence"/>
</dbReference>
<evidence type="ECO:0000256" key="2">
    <source>
        <dbReference type="ARBA" id="ARBA00023125"/>
    </source>
</evidence>
<dbReference type="CDD" id="cd01189">
    <property type="entry name" value="INT_ICEBs1_C_like"/>
    <property type="match status" value="1"/>
</dbReference>
<dbReference type="InterPro" id="IPR044068">
    <property type="entry name" value="CB"/>
</dbReference>
<dbReference type="SUPFAM" id="SSF56349">
    <property type="entry name" value="DNA breaking-rejoining enzymes"/>
    <property type="match status" value="1"/>
</dbReference>
<dbReference type="Pfam" id="PF14659">
    <property type="entry name" value="Phage_int_SAM_3"/>
    <property type="match status" value="1"/>
</dbReference>
<dbReference type="GO" id="GO:0006310">
    <property type="term" value="P:DNA recombination"/>
    <property type="evidence" value="ECO:0007669"/>
    <property type="project" value="UniProtKB-KW"/>
</dbReference>
<evidence type="ECO:0000256" key="4">
    <source>
        <dbReference type="PROSITE-ProRule" id="PRU01248"/>
    </source>
</evidence>
<dbReference type="Pfam" id="PF00589">
    <property type="entry name" value="Phage_integrase"/>
    <property type="match status" value="1"/>
</dbReference>
<keyword evidence="2 4" id="KW-0238">DNA-binding</keyword>
<dbReference type="GO" id="GO:0003677">
    <property type="term" value="F:DNA binding"/>
    <property type="evidence" value="ECO:0007669"/>
    <property type="project" value="UniProtKB-UniRule"/>
</dbReference>
<dbReference type="InterPro" id="IPR050090">
    <property type="entry name" value="Tyrosine_recombinase_XerCD"/>
</dbReference>
<evidence type="ECO:0000313" key="7">
    <source>
        <dbReference type="EMBL" id="MBB5295436.1"/>
    </source>
</evidence>
<dbReference type="Gene3D" id="1.10.443.10">
    <property type="entry name" value="Intergrase catalytic core"/>
    <property type="match status" value="1"/>
</dbReference>
<comment type="caution">
    <text evidence="8">The sequence shown here is derived from an EMBL/GenBank/DDBJ whole genome shotgun (WGS) entry which is preliminary data.</text>
</comment>
<evidence type="ECO:0000256" key="1">
    <source>
        <dbReference type="ARBA" id="ARBA00022908"/>
    </source>
</evidence>
<evidence type="ECO:0000313" key="9">
    <source>
        <dbReference type="Proteomes" id="UP000308000"/>
    </source>
</evidence>
<feature type="domain" description="Core-binding (CB)" evidence="6">
    <location>
        <begin position="73"/>
        <end position="157"/>
    </location>
</feature>
<dbReference type="InterPro" id="IPR004107">
    <property type="entry name" value="Integrase_SAM-like_N"/>
</dbReference>
<evidence type="ECO:0000313" key="8">
    <source>
        <dbReference type="EMBL" id="TLK27145.1"/>
    </source>
</evidence>
<dbReference type="InterPro" id="IPR013762">
    <property type="entry name" value="Integrase-like_cat_sf"/>
</dbReference>
<dbReference type="Gene3D" id="1.10.150.130">
    <property type="match status" value="1"/>
</dbReference>
<evidence type="ECO:0000259" key="5">
    <source>
        <dbReference type="PROSITE" id="PS51898"/>
    </source>
</evidence>
<dbReference type="PANTHER" id="PTHR30349:SF91">
    <property type="entry name" value="INTA PROTEIN"/>
    <property type="match status" value="1"/>
</dbReference>
<organism evidence="8 9">
    <name type="scientific">Deinococcus metallilatus</name>
    <dbReference type="NCBI Taxonomy" id="1211322"/>
    <lineage>
        <taxon>Bacteria</taxon>
        <taxon>Thermotogati</taxon>
        <taxon>Deinococcota</taxon>
        <taxon>Deinococci</taxon>
        <taxon>Deinococcales</taxon>
        <taxon>Deinococcaceae</taxon>
        <taxon>Deinococcus</taxon>
    </lineage>
</organism>
<reference evidence="8 9" key="1">
    <citation type="submission" date="2019-04" db="EMBL/GenBank/DDBJ databases">
        <title>Deinococcus metalilatus MA1002 mutant No.5.</title>
        <authorList>
            <person name="Park W."/>
            <person name="Park C."/>
        </authorList>
    </citation>
    <scope>NUCLEOTIDE SEQUENCE [LARGE SCALE GENOMIC DNA]</scope>
    <source>
        <strain evidence="8 9">MA1002-m5</strain>
    </source>
</reference>
<dbReference type="Proteomes" id="UP000536909">
    <property type="component" value="Unassembled WGS sequence"/>
</dbReference>
<gene>
    <name evidence="8" type="ORF">FCS05_09675</name>
    <name evidence="7" type="ORF">HNQ10_002265</name>
</gene>
<dbReference type="PROSITE" id="PS51898">
    <property type="entry name" value="TYR_RECOMBINASE"/>
    <property type="match status" value="1"/>
</dbReference>
<keyword evidence="3" id="KW-0233">DNA recombination</keyword>
<evidence type="ECO:0000256" key="3">
    <source>
        <dbReference type="ARBA" id="ARBA00023172"/>
    </source>
</evidence>
<dbReference type="InterPro" id="IPR011010">
    <property type="entry name" value="DNA_brk_join_enz"/>
</dbReference>
<dbReference type="InterPro" id="IPR010998">
    <property type="entry name" value="Integrase_recombinase_N"/>
</dbReference>
<dbReference type="EMBL" id="VBRC01000006">
    <property type="protein sequence ID" value="TLK27145.1"/>
    <property type="molecule type" value="Genomic_DNA"/>
</dbReference>
<proteinExistence type="predicted"/>
<dbReference type="PROSITE" id="PS51900">
    <property type="entry name" value="CB"/>
    <property type="match status" value="1"/>
</dbReference>
<dbReference type="EMBL" id="JACHFV010000007">
    <property type="protein sequence ID" value="MBB5295436.1"/>
    <property type="molecule type" value="Genomic_DNA"/>
</dbReference>
<evidence type="ECO:0000259" key="6">
    <source>
        <dbReference type="PROSITE" id="PS51900"/>
    </source>
</evidence>